<dbReference type="Proteomes" id="UP000626242">
    <property type="component" value="Unassembled WGS sequence"/>
</dbReference>
<reference evidence="2 3" key="1">
    <citation type="submission" date="2020-08" db="EMBL/GenBank/DDBJ databases">
        <title>A Genomic Blueprint of the Chicken Gut Microbiome.</title>
        <authorList>
            <person name="Gilroy R."/>
            <person name="Ravi A."/>
            <person name="Getino M."/>
            <person name="Pursley I."/>
            <person name="Horton D.L."/>
            <person name="Alikhan N.-F."/>
            <person name="Baker D."/>
            <person name="Gharbi K."/>
            <person name="Hall N."/>
            <person name="Watson M."/>
            <person name="Adriaenssens E.M."/>
            <person name="Foster-Nyarko E."/>
            <person name="Jarju S."/>
            <person name="Secka A."/>
            <person name="Antonio M."/>
            <person name="Oren A."/>
            <person name="Chaudhuri R."/>
            <person name="La Ragione R.M."/>
            <person name="Hildebrand F."/>
            <person name="Pallen M.J."/>
        </authorList>
    </citation>
    <scope>NUCLEOTIDE SEQUENCE [LARGE SCALE GENOMIC DNA]</scope>
    <source>
        <strain evidence="2 3">Sa1CVA4</strain>
    </source>
</reference>
<protein>
    <submittedName>
        <fullName evidence="2">VOC family protein</fullName>
    </submittedName>
</protein>
<dbReference type="RefSeq" id="WP_251833204.1">
    <property type="nucleotide sequence ID" value="NZ_JACSPS010000002.1"/>
</dbReference>
<evidence type="ECO:0000313" key="2">
    <source>
        <dbReference type="EMBL" id="MBD8018004.1"/>
    </source>
</evidence>
<evidence type="ECO:0000259" key="1">
    <source>
        <dbReference type="Pfam" id="PF06983"/>
    </source>
</evidence>
<dbReference type="Pfam" id="PF06983">
    <property type="entry name" value="3-dmu-9_3-mt"/>
    <property type="match status" value="2"/>
</dbReference>
<dbReference type="SUPFAM" id="SSF54593">
    <property type="entry name" value="Glyoxalase/Bleomycin resistance protein/Dihydroxybiphenyl dioxygenase"/>
    <property type="match status" value="2"/>
</dbReference>
<name>A0ABR8WLS0_9FLAO</name>
<dbReference type="Gene3D" id="3.30.720.110">
    <property type="match status" value="1"/>
</dbReference>
<proteinExistence type="predicted"/>
<dbReference type="InterPro" id="IPR029068">
    <property type="entry name" value="Glyas_Bleomycin-R_OHBP_Dase"/>
</dbReference>
<dbReference type="InterPro" id="IPR028973">
    <property type="entry name" value="PhnB-like"/>
</dbReference>
<keyword evidence="3" id="KW-1185">Reference proteome</keyword>
<dbReference type="CDD" id="cd06588">
    <property type="entry name" value="PhnB_like"/>
    <property type="match status" value="2"/>
</dbReference>
<gene>
    <name evidence="2" type="ORF">H9628_05930</name>
</gene>
<dbReference type="Gene3D" id="3.30.720.100">
    <property type="match status" value="1"/>
</dbReference>
<dbReference type="EMBL" id="JACSPS010000002">
    <property type="protein sequence ID" value="MBD8018004.1"/>
    <property type="molecule type" value="Genomic_DNA"/>
</dbReference>
<evidence type="ECO:0000313" key="3">
    <source>
        <dbReference type="Proteomes" id="UP000626242"/>
    </source>
</evidence>
<organism evidence="2 3">
    <name type="scientific">Kaistella pullorum</name>
    <dbReference type="NCBI Taxonomy" id="2763074"/>
    <lineage>
        <taxon>Bacteria</taxon>
        <taxon>Pseudomonadati</taxon>
        <taxon>Bacteroidota</taxon>
        <taxon>Flavobacteriia</taxon>
        <taxon>Flavobacteriales</taxon>
        <taxon>Weeksellaceae</taxon>
        <taxon>Chryseobacterium group</taxon>
        <taxon>Kaistella</taxon>
    </lineage>
</organism>
<feature type="domain" description="PhnB-like" evidence="1">
    <location>
        <begin position="122"/>
        <end position="246"/>
    </location>
</feature>
<sequence length="286" mass="32417">MTNKIFPCLWFDGDGNKAAKFYVETFGGKITVDTPSVINFELFGQRLMILNAGPQFKKNASVSFMVFCDSEQEVEKYWSALSDGGNALMDIGEYPWSRKYGWVEDKYGVTWQIMFTEKAIAQKIVPVLMFIHQNNGKAMDAMRFYTDLFPNSEIQSISKYGENGGDAHEIAGNINFAQFSVSGYTLACMDNSYDHQFDFNEAVSIVVMTDDQEETDQLWNALTSDGGRASMCGWLKDKFGLSWQIVPKKLIELMNDPDPFKGKKVMETMMTMQKIDIAQLEKAYSS</sequence>
<accession>A0ABR8WLS0</accession>
<feature type="domain" description="PhnB-like" evidence="1">
    <location>
        <begin position="4"/>
        <end position="114"/>
    </location>
</feature>
<dbReference type="Gene3D" id="3.10.180.10">
    <property type="entry name" value="2,3-Dihydroxybiphenyl 1,2-Dioxygenase, domain 1"/>
    <property type="match status" value="1"/>
</dbReference>
<comment type="caution">
    <text evidence="2">The sequence shown here is derived from an EMBL/GenBank/DDBJ whole genome shotgun (WGS) entry which is preliminary data.</text>
</comment>
<dbReference type="PANTHER" id="PTHR33990">
    <property type="entry name" value="PROTEIN YJDN-RELATED"/>
    <property type="match status" value="1"/>
</dbReference>